<dbReference type="Gene3D" id="3.10.10.10">
    <property type="entry name" value="HIV Type 1 Reverse Transcriptase, subunit A, domain 1"/>
    <property type="match status" value="1"/>
</dbReference>
<dbReference type="PROSITE" id="PS50174">
    <property type="entry name" value="G_PATCH"/>
    <property type="match status" value="1"/>
</dbReference>
<comment type="caution">
    <text evidence="2">The sequence shown here is derived from an EMBL/GenBank/DDBJ whole genome shotgun (WGS) entry which is preliminary data.</text>
</comment>
<sequence length="435" mass="49705">MDIRLVYSCLLGRPWIHTAGAVPYSLHQRVKFIADQRLINVMGEEELISTLTPIEYVEGNEEALETSFQSLEIVGIADIRQKGLKPSKATIMAAKVLIKAGYQPRKGLGKCLDGMVEPLTSSNPESQDRGENVEAQTLVEFKKVLECGDSKVQPLEESIEVVNIGSRKEVKEVKVGKRMSLDVRRRMVELLKEYVDVFAWSYQDMPDLDVKIVEHRLPILPGSVPWNARFLAVEEYPKWVANIVLVPKKDGKVHICVDYRDLNRASPKDKFPLSHIDMLVDIRPSMPSFPSWMAFRSKMAPEDRENTTFVTTWGTFYYQVMPFGLKNAGTTYQRAMVALFHDMMHKEIELYVDDMIAKSKTLEQHIEDLGKLFIRLQKFRLRLNPTKCTFGVKSRKLLGFIVNEKGIEVDPDKVKAILEMLAPRIEAEVKAFWAD</sequence>
<dbReference type="EMBL" id="QJKJ01008017">
    <property type="protein sequence ID" value="RDX81084.1"/>
    <property type="molecule type" value="Genomic_DNA"/>
</dbReference>
<dbReference type="SUPFAM" id="SSF56672">
    <property type="entry name" value="DNA/RNA polymerases"/>
    <property type="match status" value="1"/>
</dbReference>
<protein>
    <recommendedName>
        <fullName evidence="1">G-patch domain-containing protein</fullName>
    </recommendedName>
</protein>
<keyword evidence="3" id="KW-1185">Reference proteome</keyword>
<evidence type="ECO:0000313" key="2">
    <source>
        <dbReference type="EMBL" id="RDX81084.1"/>
    </source>
</evidence>
<dbReference type="Gene3D" id="3.30.70.270">
    <property type="match status" value="1"/>
</dbReference>
<dbReference type="Proteomes" id="UP000257109">
    <property type="component" value="Unassembled WGS sequence"/>
</dbReference>
<evidence type="ECO:0000313" key="3">
    <source>
        <dbReference type="Proteomes" id="UP000257109"/>
    </source>
</evidence>
<accession>A0A371FRX8</accession>
<feature type="non-terminal residue" evidence="2">
    <location>
        <position position="1"/>
    </location>
</feature>
<dbReference type="InterPro" id="IPR000477">
    <property type="entry name" value="RT_dom"/>
</dbReference>
<dbReference type="InterPro" id="IPR000467">
    <property type="entry name" value="G_patch_dom"/>
</dbReference>
<dbReference type="Pfam" id="PF00078">
    <property type="entry name" value="RVT_1"/>
    <property type="match status" value="1"/>
</dbReference>
<dbReference type="GO" id="GO:0003676">
    <property type="term" value="F:nucleic acid binding"/>
    <property type="evidence" value="ECO:0007669"/>
    <property type="project" value="InterPro"/>
</dbReference>
<dbReference type="InterPro" id="IPR043502">
    <property type="entry name" value="DNA/RNA_pol_sf"/>
</dbReference>
<dbReference type="CDD" id="cd01647">
    <property type="entry name" value="RT_LTR"/>
    <property type="match status" value="1"/>
</dbReference>
<reference evidence="2" key="1">
    <citation type="submission" date="2018-05" db="EMBL/GenBank/DDBJ databases">
        <title>Draft genome of Mucuna pruriens seed.</title>
        <authorList>
            <person name="Nnadi N.E."/>
            <person name="Vos R."/>
            <person name="Hasami M.H."/>
            <person name="Devisetty U.K."/>
            <person name="Aguiy J.C."/>
        </authorList>
    </citation>
    <scope>NUCLEOTIDE SEQUENCE [LARGE SCALE GENOMIC DNA]</scope>
    <source>
        <strain evidence="2">JCA_2017</strain>
    </source>
</reference>
<dbReference type="InterPro" id="IPR043128">
    <property type="entry name" value="Rev_trsase/Diguanyl_cyclase"/>
</dbReference>
<evidence type="ECO:0000259" key="1">
    <source>
        <dbReference type="PROSITE" id="PS50174"/>
    </source>
</evidence>
<dbReference type="PANTHER" id="PTHR24559:SF457">
    <property type="entry name" value="RNA-DIRECTED DNA POLYMERASE HOMOLOG"/>
    <property type="match status" value="1"/>
</dbReference>
<proteinExistence type="predicted"/>
<organism evidence="2 3">
    <name type="scientific">Mucuna pruriens</name>
    <name type="common">Velvet bean</name>
    <name type="synonym">Dolichos pruriens</name>
    <dbReference type="NCBI Taxonomy" id="157652"/>
    <lineage>
        <taxon>Eukaryota</taxon>
        <taxon>Viridiplantae</taxon>
        <taxon>Streptophyta</taxon>
        <taxon>Embryophyta</taxon>
        <taxon>Tracheophyta</taxon>
        <taxon>Spermatophyta</taxon>
        <taxon>Magnoliopsida</taxon>
        <taxon>eudicotyledons</taxon>
        <taxon>Gunneridae</taxon>
        <taxon>Pentapetalae</taxon>
        <taxon>rosids</taxon>
        <taxon>fabids</taxon>
        <taxon>Fabales</taxon>
        <taxon>Fabaceae</taxon>
        <taxon>Papilionoideae</taxon>
        <taxon>50 kb inversion clade</taxon>
        <taxon>NPAAA clade</taxon>
        <taxon>indigoferoid/millettioid clade</taxon>
        <taxon>Phaseoleae</taxon>
        <taxon>Mucuna</taxon>
    </lineage>
</organism>
<dbReference type="OrthoDB" id="101614at2759"/>
<name>A0A371FRX8_MUCPR</name>
<dbReference type="PANTHER" id="PTHR24559">
    <property type="entry name" value="TRANSPOSON TY3-I GAG-POL POLYPROTEIN"/>
    <property type="match status" value="1"/>
</dbReference>
<feature type="domain" description="G-patch" evidence="1">
    <location>
        <begin position="89"/>
        <end position="136"/>
    </location>
</feature>
<gene>
    <name evidence="2" type="ORF">CR513_38273</name>
</gene>
<dbReference type="AlphaFoldDB" id="A0A371FRX8"/>
<dbReference type="InterPro" id="IPR053134">
    <property type="entry name" value="RNA-dir_DNA_polymerase"/>
</dbReference>